<evidence type="ECO:0000259" key="3">
    <source>
        <dbReference type="Pfam" id="PF23359"/>
    </source>
</evidence>
<dbReference type="Pfam" id="PF11774">
    <property type="entry name" value="Lsr2"/>
    <property type="match status" value="1"/>
</dbReference>
<evidence type="ECO:0000259" key="2">
    <source>
        <dbReference type="Pfam" id="PF11774"/>
    </source>
</evidence>
<evidence type="ECO:0000313" key="4">
    <source>
        <dbReference type="EMBL" id="GAA1769217.1"/>
    </source>
</evidence>
<dbReference type="InterPro" id="IPR036625">
    <property type="entry name" value="E3-bd_dom_sf"/>
</dbReference>
<sequence length="156" mass="16894">MARRPTDMTSPLSRATLPTAMHGHHILIAPATPHEMWTEITMAQRVEIQLIDDLTGDDIEAGGGEQISFALDGVTYEIDLSGDNAATLRESFEKYVAAARRTGGRKTTVSSGAKRGAATDPAQLAAIRDWARTHGYTVSDRGRIPTNVVEAFHQAH</sequence>
<keyword evidence="1" id="KW-0238">DNA-binding</keyword>
<name>A0ABN2KY25_9MICO</name>
<dbReference type="Gene3D" id="4.10.320.10">
    <property type="entry name" value="E3-binding domain"/>
    <property type="match status" value="1"/>
</dbReference>
<reference evidence="4 5" key="1">
    <citation type="journal article" date="2019" name="Int. J. Syst. Evol. Microbiol.">
        <title>The Global Catalogue of Microorganisms (GCM) 10K type strain sequencing project: providing services to taxonomists for standard genome sequencing and annotation.</title>
        <authorList>
            <consortium name="The Broad Institute Genomics Platform"/>
            <consortium name="The Broad Institute Genome Sequencing Center for Infectious Disease"/>
            <person name="Wu L."/>
            <person name="Ma J."/>
        </authorList>
    </citation>
    <scope>NUCLEOTIDE SEQUENCE [LARGE SCALE GENOMIC DNA]</scope>
    <source>
        <strain evidence="4 5">JCM 15591</strain>
    </source>
</reference>
<dbReference type="InterPro" id="IPR042261">
    <property type="entry name" value="Lsr2-like_dimerization"/>
</dbReference>
<dbReference type="Pfam" id="PF23359">
    <property type="entry name" value="Lsr2_DNA-bd"/>
    <property type="match status" value="1"/>
</dbReference>
<dbReference type="EMBL" id="BAAAPN010000059">
    <property type="protein sequence ID" value="GAA1769217.1"/>
    <property type="molecule type" value="Genomic_DNA"/>
</dbReference>
<dbReference type="InterPro" id="IPR024412">
    <property type="entry name" value="Lsr2_dim_dom"/>
</dbReference>
<evidence type="ECO:0008006" key="6">
    <source>
        <dbReference type="Google" id="ProtNLM"/>
    </source>
</evidence>
<organism evidence="4 5">
    <name type="scientific">Nostocoides vanveenii</name>
    <dbReference type="NCBI Taxonomy" id="330835"/>
    <lineage>
        <taxon>Bacteria</taxon>
        <taxon>Bacillati</taxon>
        <taxon>Actinomycetota</taxon>
        <taxon>Actinomycetes</taxon>
        <taxon>Micrococcales</taxon>
        <taxon>Intrasporangiaceae</taxon>
        <taxon>Nostocoides</taxon>
    </lineage>
</organism>
<evidence type="ECO:0000313" key="5">
    <source>
        <dbReference type="Proteomes" id="UP001501475"/>
    </source>
</evidence>
<keyword evidence="5" id="KW-1185">Reference proteome</keyword>
<dbReference type="Gene3D" id="3.30.60.230">
    <property type="entry name" value="Lsr2, dimerization domain"/>
    <property type="match status" value="1"/>
</dbReference>
<dbReference type="InterPro" id="IPR055370">
    <property type="entry name" value="Lsr2_DNA-bd"/>
</dbReference>
<accession>A0ABN2KY25</accession>
<gene>
    <name evidence="4" type="ORF">GCM10009810_29610</name>
</gene>
<feature type="domain" description="Lsr2 dimerization" evidence="2">
    <location>
        <begin position="42"/>
        <end position="103"/>
    </location>
</feature>
<comment type="caution">
    <text evidence="4">The sequence shown here is derived from an EMBL/GenBank/DDBJ whole genome shotgun (WGS) entry which is preliminary data.</text>
</comment>
<dbReference type="Proteomes" id="UP001501475">
    <property type="component" value="Unassembled WGS sequence"/>
</dbReference>
<evidence type="ECO:0000256" key="1">
    <source>
        <dbReference type="ARBA" id="ARBA00023125"/>
    </source>
</evidence>
<feature type="domain" description="Lsr2 DNA-binding" evidence="3">
    <location>
        <begin position="120"/>
        <end position="155"/>
    </location>
</feature>
<proteinExistence type="predicted"/>
<protein>
    <recommendedName>
        <fullName evidence="6">Lsr2 family protein</fullName>
    </recommendedName>
</protein>